<keyword evidence="7 8" id="KW-0067">ATP-binding</keyword>
<organism evidence="10 11">
    <name type="scientific">Savagea serpentis</name>
    <dbReference type="NCBI Taxonomy" id="2785297"/>
    <lineage>
        <taxon>Bacteria</taxon>
        <taxon>Bacillati</taxon>
        <taxon>Bacillota</taxon>
        <taxon>Bacilli</taxon>
        <taxon>Bacillales</taxon>
        <taxon>Caryophanaceae</taxon>
        <taxon>Savagea</taxon>
    </lineage>
</organism>
<keyword evidence="5 8" id="KW-0547">Nucleotide-binding</keyword>
<dbReference type="InterPro" id="IPR001048">
    <property type="entry name" value="Asp/Glu/Uridylate_kinase"/>
</dbReference>
<dbReference type="PANTHER" id="PTHR43654">
    <property type="entry name" value="GLUTAMATE 5-KINASE"/>
    <property type="match status" value="1"/>
</dbReference>
<keyword evidence="4 8" id="KW-0808">Transferase</keyword>
<dbReference type="Gene3D" id="2.30.130.10">
    <property type="entry name" value="PUA domain"/>
    <property type="match status" value="1"/>
</dbReference>
<dbReference type="Pfam" id="PF01472">
    <property type="entry name" value="PUA"/>
    <property type="match status" value="1"/>
</dbReference>
<sequence>MFFYVQGGEKMRITVKIGSSSLTNVNGEIDKEKMIEHVQAIAELKKRGYEVMLVSSGAVASGFKQLNYATRPTTVKGKQAAAAVGQSLLIKTYIELFHYFDIIPAQILLTRDDFTNPKSFNHIFNTITELLERGVVPIINENDTVSIAELTFGDNDLLSAYVAGFLHADQLIILTDINGIYSANPSQDPTAVKYDKITELTPELFGQTTSEGSSLGTGGMKSKLYAAEVAGELGVACFIGRGESKDKLTDIVDGHGDGTYIQLDVEKSMTKKRQWVALHAEPAGTIIVDEGAKEALMNRGKSLLPVGVTRVEGDFSAGDVVNVYCGDELIGKGRVAYDAKTLMGYKEESGETKEIIHRDEWVQIGGILHGND</sequence>
<reference evidence="10" key="1">
    <citation type="submission" date="2020-11" db="EMBL/GenBank/DDBJ databases">
        <title>Multidrug resistant novel bacterium Savagea serpentis sp. nov., isolated from the scats of a vine snake (Ahaetulla nasuta).</title>
        <authorList>
            <person name="Venkata Ramana V."/>
            <person name="Vikas Patil S."/>
            <person name="Yogita Lugani V."/>
        </authorList>
    </citation>
    <scope>NUCLEOTIDE SEQUENCE</scope>
    <source>
        <strain evidence="10">SN6</strain>
    </source>
</reference>
<dbReference type="SMART" id="SM00359">
    <property type="entry name" value="PUA"/>
    <property type="match status" value="1"/>
</dbReference>
<dbReference type="HAMAP" id="MF_00456">
    <property type="entry name" value="ProB"/>
    <property type="match status" value="1"/>
</dbReference>
<comment type="catalytic activity">
    <reaction evidence="8">
        <text>L-glutamate + ATP = L-glutamyl 5-phosphate + ADP</text>
        <dbReference type="Rhea" id="RHEA:14877"/>
        <dbReference type="ChEBI" id="CHEBI:29985"/>
        <dbReference type="ChEBI" id="CHEBI:30616"/>
        <dbReference type="ChEBI" id="CHEBI:58274"/>
        <dbReference type="ChEBI" id="CHEBI:456216"/>
        <dbReference type="EC" id="2.7.2.11"/>
    </reaction>
</comment>
<dbReference type="InterPro" id="IPR002478">
    <property type="entry name" value="PUA"/>
</dbReference>
<dbReference type="InterPro" id="IPR011529">
    <property type="entry name" value="Glu_5kinase"/>
</dbReference>
<evidence type="ECO:0000256" key="2">
    <source>
        <dbReference type="ARBA" id="ARBA00022605"/>
    </source>
</evidence>
<feature type="binding site" evidence="8">
    <location>
        <position position="155"/>
    </location>
    <ligand>
        <name>substrate</name>
    </ligand>
</feature>
<dbReference type="EC" id="2.7.2.11" evidence="8"/>
<evidence type="ECO:0000313" key="10">
    <source>
        <dbReference type="EMBL" id="MBF4500782.1"/>
    </source>
</evidence>
<dbReference type="GO" id="GO:0005524">
    <property type="term" value="F:ATP binding"/>
    <property type="evidence" value="ECO:0007669"/>
    <property type="project" value="UniProtKB-KW"/>
</dbReference>
<dbReference type="InterPro" id="IPR041739">
    <property type="entry name" value="G5K_ProB"/>
</dbReference>
<dbReference type="UniPathway" id="UPA00098">
    <property type="reaction ID" value="UER00359"/>
</dbReference>
<dbReference type="EMBL" id="JADKPV010000001">
    <property type="protein sequence ID" value="MBF4500782.1"/>
    <property type="molecule type" value="Genomic_DNA"/>
</dbReference>
<evidence type="ECO:0000313" key="11">
    <source>
        <dbReference type="Proteomes" id="UP000622653"/>
    </source>
</evidence>
<dbReference type="CDD" id="cd04242">
    <property type="entry name" value="AAK_G5K_ProB"/>
    <property type="match status" value="1"/>
</dbReference>
<evidence type="ECO:0000256" key="5">
    <source>
        <dbReference type="ARBA" id="ARBA00022741"/>
    </source>
</evidence>
<dbReference type="GO" id="GO:0055129">
    <property type="term" value="P:L-proline biosynthetic process"/>
    <property type="evidence" value="ECO:0007669"/>
    <property type="project" value="UniProtKB-UniRule"/>
</dbReference>
<dbReference type="RefSeq" id="WP_194562202.1">
    <property type="nucleotide sequence ID" value="NZ_JADKPV010000001.1"/>
</dbReference>
<accession>A0A8J7KBU6</accession>
<protein>
    <recommendedName>
        <fullName evidence="8">Glutamate 5-kinase</fullName>
        <ecNumber evidence="8">2.7.2.11</ecNumber>
    </recommendedName>
    <alternativeName>
        <fullName evidence="8">Gamma-glutamyl kinase</fullName>
        <shortName evidence="8">GK</shortName>
    </alternativeName>
</protein>
<evidence type="ECO:0000256" key="4">
    <source>
        <dbReference type="ARBA" id="ARBA00022679"/>
    </source>
</evidence>
<dbReference type="GO" id="GO:0004349">
    <property type="term" value="F:glutamate 5-kinase activity"/>
    <property type="evidence" value="ECO:0007669"/>
    <property type="project" value="UniProtKB-UniRule"/>
</dbReference>
<dbReference type="CDD" id="cd21157">
    <property type="entry name" value="PUA_G5K"/>
    <property type="match status" value="1"/>
</dbReference>
<feature type="binding site" evidence="8">
    <location>
        <begin position="217"/>
        <end position="223"/>
    </location>
    <ligand>
        <name>ATP</name>
        <dbReference type="ChEBI" id="CHEBI:30616"/>
    </ligand>
</feature>
<dbReference type="Pfam" id="PF00696">
    <property type="entry name" value="AA_kinase"/>
    <property type="match status" value="1"/>
</dbReference>
<dbReference type="InterPro" id="IPR001057">
    <property type="entry name" value="Glu/AcGlu_kinase"/>
</dbReference>
<proteinExistence type="inferred from homology"/>
<evidence type="ECO:0000259" key="9">
    <source>
        <dbReference type="SMART" id="SM00359"/>
    </source>
</evidence>
<dbReference type="InterPro" id="IPR036974">
    <property type="entry name" value="PUA_sf"/>
</dbReference>
<dbReference type="InterPro" id="IPR019797">
    <property type="entry name" value="Glutamate_5-kinase_CS"/>
</dbReference>
<feature type="binding site" evidence="8">
    <location>
        <position position="56"/>
    </location>
    <ligand>
        <name>substrate</name>
    </ligand>
</feature>
<dbReference type="PIRSF" id="PIRSF000729">
    <property type="entry name" value="GK"/>
    <property type="match status" value="1"/>
</dbReference>
<keyword evidence="2 8" id="KW-0028">Amino-acid biosynthesis</keyword>
<dbReference type="Gene3D" id="3.40.1160.10">
    <property type="entry name" value="Acetylglutamate kinase-like"/>
    <property type="match status" value="1"/>
</dbReference>
<evidence type="ECO:0000256" key="8">
    <source>
        <dbReference type="HAMAP-Rule" id="MF_00456"/>
    </source>
</evidence>
<comment type="function">
    <text evidence="8">Catalyzes the transfer of a phosphate group to glutamate to form L-glutamate 5-phosphate.</text>
</comment>
<name>A0A8J7KBU6_9BACL</name>
<dbReference type="NCBIfam" id="TIGR01027">
    <property type="entry name" value="proB"/>
    <property type="match status" value="1"/>
</dbReference>
<dbReference type="GO" id="GO:0003723">
    <property type="term" value="F:RNA binding"/>
    <property type="evidence" value="ECO:0007669"/>
    <property type="project" value="InterPro"/>
</dbReference>
<dbReference type="InterPro" id="IPR036393">
    <property type="entry name" value="AceGlu_kinase-like_sf"/>
</dbReference>
<keyword evidence="6 8" id="KW-0418">Kinase</keyword>
<evidence type="ECO:0000256" key="3">
    <source>
        <dbReference type="ARBA" id="ARBA00022650"/>
    </source>
</evidence>
<feature type="binding site" evidence="8">
    <location>
        <position position="16"/>
    </location>
    <ligand>
        <name>ATP</name>
        <dbReference type="ChEBI" id="CHEBI:30616"/>
    </ligand>
</feature>
<keyword evidence="1 8" id="KW-0963">Cytoplasm</keyword>
<comment type="caution">
    <text evidence="10">The sequence shown here is derived from an EMBL/GenBank/DDBJ whole genome shotgun (WGS) entry which is preliminary data.</text>
</comment>
<comment type="similarity">
    <text evidence="8">Belongs to the glutamate 5-kinase family.</text>
</comment>
<dbReference type="Proteomes" id="UP000622653">
    <property type="component" value="Unassembled WGS sequence"/>
</dbReference>
<dbReference type="PANTHER" id="PTHR43654:SF1">
    <property type="entry name" value="ISOPENTENYL PHOSPHATE KINASE"/>
    <property type="match status" value="1"/>
</dbReference>
<comment type="subcellular location">
    <subcellularLocation>
        <location evidence="8">Cytoplasm</location>
    </subcellularLocation>
</comment>
<dbReference type="PRINTS" id="PR00474">
    <property type="entry name" value="GLU5KINASE"/>
</dbReference>
<dbReference type="AlphaFoldDB" id="A0A8J7KBU6"/>
<dbReference type="GO" id="GO:0005829">
    <property type="term" value="C:cytosol"/>
    <property type="evidence" value="ECO:0007669"/>
    <property type="project" value="TreeGrafter"/>
</dbReference>
<dbReference type="InterPro" id="IPR005715">
    <property type="entry name" value="Glu_5kinase/COase_Synthase"/>
</dbReference>
<dbReference type="SUPFAM" id="SSF88697">
    <property type="entry name" value="PUA domain-like"/>
    <property type="match status" value="1"/>
</dbReference>
<gene>
    <name evidence="8" type="primary">proB</name>
    <name evidence="10" type="ORF">IRY55_05330</name>
</gene>
<feature type="binding site" evidence="8">
    <location>
        <position position="143"/>
    </location>
    <ligand>
        <name>substrate</name>
    </ligand>
</feature>
<dbReference type="PROSITE" id="PS50890">
    <property type="entry name" value="PUA"/>
    <property type="match status" value="1"/>
</dbReference>
<evidence type="ECO:0000256" key="1">
    <source>
        <dbReference type="ARBA" id="ARBA00022490"/>
    </source>
</evidence>
<dbReference type="SUPFAM" id="SSF53633">
    <property type="entry name" value="Carbamate kinase-like"/>
    <property type="match status" value="1"/>
</dbReference>
<feature type="domain" description="PUA" evidence="9">
    <location>
        <begin position="284"/>
        <end position="360"/>
    </location>
</feature>
<keyword evidence="11" id="KW-1185">Reference proteome</keyword>
<evidence type="ECO:0000256" key="7">
    <source>
        <dbReference type="ARBA" id="ARBA00022840"/>
    </source>
</evidence>
<dbReference type="PROSITE" id="PS00902">
    <property type="entry name" value="GLUTAMATE_5_KINASE"/>
    <property type="match status" value="1"/>
</dbReference>
<keyword evidence="3 8" id="KW-0641">Proline biosynthesis</keyword>
<evidence type="ECO:0000256" key="6">
    <source>
        <dbReference type="ARBA" id="ARBA00022777"/>
    </source>
</evidence>
<dbReference type="FunFam" id="3.40.1160.10:FF:000018">
    <property type="entry name" value="Glutamate 5-kinase"/>
    <property type="match status" value="1"/>
</dbReference>
<dbReference type="InterPro" id="IPR015947">
    <property type="entry name" value="PUA-like_sf"/>
</dbReference>
<comment type="pathway">
    <text evidence="8">Amino-acid biosynthesis; L-proline biosynthesis; L-glutamate 5-semialdehyde from L-glutamate: step 1/2.</text>
</comment>
<feature type="binding site" evidence="8">
    <location>
        <begin position="175"/>
        <end position="176"/>
    </location>
    <ligand>
        <name>ATP</name>
        <dbReference type="ChEBI" id="CHEBI:30616"/>
    </ligand>
</feature>